<dbReference type="SUPFAM" id="SSF56112">
    <property type="entry name" value="Protein kinase-like (PK-like)"/>
    <property type="match status" value="1"/>
</dbReference>
<feature type="binding site" evidence="5">
    <location>
        <position position="44"/>
    </location>
    <ligand>
        <name>ATP</name>
        <dbReference type="ChEBI" id="CHEBI:30616"/>
    </ligand>
</feature>
<dbReference type="PROSITE" id="PS00107">
    <property type="entry name" value="PROTEIN_KINASE_ATP"/>
    <property type="match status" value="1"/>
</dbReference>
<dbReference type="EMBL" id="CP012159">
    <property type="protein sequence ID" value="AKT36656.1"/>
    <property type="molecule type" value="Genomic_DNA"/>
</dbReference>
<sequence length="571" mass="58239">MSAPVAEGQVLAGKYRVERILGQGGMGVVVSAVHQQLQQRVAIKFLLPGATHDATERFIREARAAVRLKSEHVARVSDVGELEGGTPYMVMEYLDGTDLSQLVRHRGALPIEEAVTYVLHGCEAIAEAHSIGIVHRDIKPANLFLTTGADGSQTVKVLDFGISKAGQGGDAVGGTEPGLSLTQTEMMLGSPLYMAPEQMRSAKSVDHRADIWSMGALLYQLVTGTVPFNTTSLAELILMINTQDPTPPRTYRPDLPEGLEAAILSCLRRNPQERFGNMGELAQAIAPYAPEEETTRSLPRILRTLGMSVTSQMALGRSLGTASGGYRSLSPSMAGAASGNPSVPPPAGLPAEYAAGPYAATTPSGRPAPGGTSSPSLPPPAVARTAQGALTGAGTLGEAPAHGATAVGWTAAEGTGPARPSAFGKVAVAAAAVLLVAGGLFVVSKMGGSAEQPTAASQAEQSAGPEAPAVPASSQPAVTPANVVTTAAPSSAPEPTPSAEASAAPSAETPEPTAKRVESTAKAPTSTEKAKTPAPTAKTPAPTATSAPPPAQPQGSPAPQTAFERLNQRGD</sequence>
<dbReference type="Pfam" id="PF00069">
    <property type="entry name" value="Pkinase"/>
    <property type="match status" value="1"/>
</dbReference>
<dbReference type="Proteomes" id="UP000067626">
    <property type="component" value="Chromosome"/>
</dbReference>
<dbReference type="Gene3D" id="3.30.200.20">
    <property type="entry name" value="Phosphorylase Kinase, domain 1"/>
    <property type="match status" value="1"/>
</dbReference>
<dbReference type="OrthoDB" id="9779541at2"/>
<feature type="region of interest" description="Disordered" evidence="6">
    <location>
        <begin position="354"/>
        <end position="383"/>
    </location>
</feature>
<dbReference type="PANTHER" id="PTHR43289">
    <property type="entry name" value="MITOGEN-ACTIVATED PROTEIN KINASE KINASE KINASE 20-RELATED"/>
    <property type="match status" value="1"/>
</dbReference>
<keyword evidence="4 5" id="KW-0067">ATP-binding</keyword>
<keyword evidence="1 8" id="KW-0808">Transferase</keyword>
<dbReference type="InterPro" id="IPR000719">
    <property type="entry name" value="Prot_kinase_dom"/>
</dbReference>
<dbReference type="PATRIC" id="fig|52.7.peg.836"/>
<feature type="region of interest" description="Disordered" evidence="6">
    <location>
        <begin position="453"/>
        <end position="571"/>
    </location>
</feature>
<accession>A0A0K1E710</accession>
<gene>
    <name evidence="8" type="ORF">CMC5_007760</name>
</gene>
<dbReference type="RefSeq" id="WP_050429144.1">
    <property type="nucleotide sequence ID" value="NZ_CP012159.1"/>
</dbReference>
<dbReference type="PROSITE" id="PS00108">
    <property type="entry name" value="PROTEIN_KINASE_ST"/>
    <property type="match status" value="1"/>
</dbReference>
<evidence type="ECO:0000313" key="8">
    <source>
        <dbReference type="EMBL" id="AKT36656.1"/>
    </source>
</evidence>
<dbReference type="InterPro" id="IPR008271">
    <property type="entry name" value="Ser/Thr_kinase_AS"/>
</dbReference>
<keyword evidence="3 8" id="KW-0418">Kinase</keyword>
<dbReference type="EC" id="2.7.11.1" evidence="8"/>
<keyword evidence="2 5" id="KW-0547">Nucleotide-binding</keyword>
<dbReference type="SMART" id="SM00220">
    <property type="entry name" value="S_TKc"/>
    <property type="match status" value="1"/>
</dbReference>
<evidence type="ECO:0000256" key="1">
    <source>
        <dbReference type="ARBA" id="ARBA00022679"/>
    </source>
</evidence>
<reference evidence="8 9" key="1">
    <citation type="submission" date="2015-07" db="EMBL/GenBank/DDBJ databases">
        <title>Genome analysis of myxobacterium Chondromyces crocatus Cm c5 reveals a high potential for natural compound synthesis and the genetic basis for the loss of fruiting body formation.</title>
        <authorList>
            <person name="Zaburannyi N."/>
            <person name="Bunk B."/>
            <person name="Maier J."/>
            <person name="Overmann J."/>
            <person name="Mueller R."/>
        </authorList>
    </citation>
    <scope>NUCLEOTIDE SEQUENCE [LARGE SCALE GENOMIC DNA]</scope>
    <source>
        <strain evidence="8 9">Cm c5</strain>
    </source>
</reference>
<dbReference type="PANTHER" id="PTHR43289:SF6">
    <property type="entry name" value="SERINE_THREONINE-PROTEIN KINASE NEKL-3"/>
    <property type="match status" value="1"/>
</dbReference>
<organism evidence="8 9">
    <name type="scientific">Chondromyces crocatus</name>
    <dbReference type="NCBI Taxonomy" id="52"/>
    <lineage>
        <taxon>Bacteria</taxon>
        <taxon>Pseudomonadati</taxon>
        <taxon>Myxococcota</taxon>
        <taxon>Polyangia</taxon>
        <taxon>Polyangiales</taxon>
        <taxon>Polyangiaceae</taxon>
        <taxon>Chondromyces</taxon>
    </lineage>
</organism>
<feature type="domain" description="Protein kinase" evidence="7">
    <location>
        <begin position="15"/>
        <end position="289"/>
    </location>
</feature>
<dbReference type="AlphaFoldDB" id="A0A0K1E710"/>
<dbReference type="STRING" id="52.CMC5_007760"/>
<dbReference type="CDD" id="cd14014">
    <property type="entry name" value="STKc_PknB_like"/>
    <property type="match status" value="1"/>
</dbReference>
<dbReference type="KEGG" id="ccro:CMC5_007760"/>
<keyword evidence="9" id="KW-1185">Reference proteome</keyword>
<feature type="compositionally biased region" description="Low complexity" evidence="6">
    <location>
        <begin position="553"/>
        <end position="562"/>
    </location>
</feature>
<dbReference type="InterPro" id="IPR011009">
    <property type="entry name" value="Kinase-like_dom_sf"/>
</dbReference>
<evidence type="ECO:0000256" key="4">
    <source>
        <dbReference type="ARBA" id="ARBA00022840"/>
    </source>
</evidence>
<name>A0A0K1E710_CHOCO</name>
<evidence type="ECO:0000256" key="3">
    <source>
        <dbReference type="ARBA" id="ARBA00022777"/>
    </source>
</evidence>
<dbReference type="PROSITE" id="PS50011">
    <property type="entry name" value="PROTEIN_KINASE_DOM"/>
    <property type="match status" value="1"/>
</dbReference>
<evidence type="ECO:0000313" key="9">
    <source>
        <dbReference type="Proteomes" id="UP000067626"/>
    </source>
</evidence>
<dbReference type="GO" id="GO:0004674">
    <property type="term" value="F:protein serine/threonine kinase activity"/>
    <property type="evidence" value="ECO:0007669"/>
    <property type="project" value="UniProtKB-EC"/>
</dbReference>
<evidence type="ECO:0000256" key="5">
    <source>
        <dbReference type="PROSITE-ProRule" id="PRU10141"/>
    </source>
</evidence>
<evidence type="ECO:0000256" key="6">
    <source>
        <dbReference type="SAM" id="MobiDB-lite"/>
    </source>
</evidence>
<feature type="compositionally biased region" description="Low complexity" evidence="6">
    <location>
        <begin position="520"/>
        <end position="546"/>
    </location>
</feature>
<proteinExistence type="predicted"/>
<evidence type="ECO:0000259" key="7">
    <source>
        <dbReference type="PROSITE" id="PS50011"/>
    </source>
</evidence>
<dbReference type="GO" id="GO:0005524">
    <property type="term" value="F:ATP binding"/>
    <property type="evidence" value="ECO:0007669"/>
    <property type="project" value="UniProtKB-UniRule"/>
</dbReference>
<feature type="compositionally biased region" description="Low complexity" evidence="6">
    <location>
        <begin position="465"/>
        <end position="512"/>
    </location>
</feature>
<dbReference type="Gene3D" id="1.10.510.10">
    <property type="entry name" value="Transferase(Phosphotransferase) domain 1"/>
    <property type="match status" value="1"/>
</dbReference>
<protein>
    <submittedName>
        <fullName evidence="8">Protein kinase</fullName>
        <ecNumber evidence="8">2.7.11.1</ecNumber>
    </submittedName>
</protein>
<dbReference type="InterPro" id="IPR017441">
    <property type="entry name" value="Protein_kinase_ATP_BS"/>
</dbReference>
<evidence type="ECO:0000256" key="2">
    <source>
        <dbReference type="ARBA" id="ARBA00022741"/>
    </source>
</evidence>